<keyword evidence="1" id="KW-1133">Transmembrane helix</keyword>
<sequence length="76" mass="7714">MEGKGGGMLGAVVVAMIVAVGLLVFGGNVVEGSFSIKLDPCTVDRCIAECKKVLKEKFLSASCVTGNGGNFCNCLG</sequence>
<dbReference type="OrthoDB" id="1514813at2759"/>
<protein>
    <submittedName>
        <fullName evidence="2">Uncharacterized protein</fullName>
    </submittedName>
</protein>
<proteinExistence type="predicted"/>
<feature type="transmembrane region" description="Helical" evidence="1">
    <location>
        <begin position="6"/>
        <end position="30"/>
    </location>
</feature>
<gene>
    <name evidence="2" type="ORF">JCGZ_26416</name>
</gene>
<organism evidence="2 3">
    <name type="scientific">Jatropha curcas</name>
    <name type="common">Barbados nut</name>
    <dbReference type="NCBI Taxonomy" id="180498"/>
    <lineage>
        <taxon>Eukaryota</taxon>
        <taxon>Viridiplantae</taxon>
        <taxon>Streptophyta</taxon>
        <taxon>Embryophyta</taxon>
        <taxon>Tracheophyta</taxon>
        <taxon>Spermatophyta</taxon>
        <taxon>Magnoliopsida</taxon>
        <taxon>eudicotyledons</taxon>
        <taxon>Gunneridae</taxon>
        <taxon>Pentapetalae</taxon>
        <taxon>rosids</taxon>
        <taxon>fabids</taxon>
        <taxon>Malpighiales</taxon>
        <taxon>Euphorbiaceae</taxon>
        <taxon>Crotonoideae</taxon>
        <taxon>Jatropheae</taxon>
        <taxon>Jatropha</taxon>
    </lineage>
</organism>
<keyword evidence="1" id="KW-0812">Transmembrane</keyword>
<accession>A0A067JRG7</accession>
<reference evidence="2 3" key="1">
    <citation type="journal article" date="2014" name="PLoS ONE">
        <title>Global Analysis of Gene Expression Profiles in Physic Nut (Jatropha curcas L.) Seedlings Exposed to Salt Stress.</title>
        <authorList>
            <person name="Zhang L."/>
            <person name="Zhang C."/>
            <person name="Wu P."/>
            <person name="Chen Y."/>
            <person name="Li M."/>
            <person name="Jiang H."/>
            <person name="Wu G."/>
        </authorList>
    </citation>
    <scope>NUCLEOTIDE SEQUENCE [LARGE SCALE GENOMIC DNA]</scope>
    <source>
        <strain evidence="3">cv. GZQX0401</strain>
        <tissue evidence="2">Young leaves</tissue>
    </source>
</reference>
<dbReference type="AlphaFoldDB" id="A0A067JRG7"/>
<evidence type="ECO:0000313" key="2">
    <source>
        <dbReference type="EMBL" id="KDP22585.1"/>
    </source>
</evidence>
<dbReference type="Proteomes" id="UP000027138">
    <property type="component" value="Unassembled WGS sequence"/>
</dbReference>
<dbReference type="EMBL" id="KK915447">
    <property type="protein sequence ID" value="KDP22585.1"/>
    <property type="molecule type" value="Genomic_DNA"/>
</dbReference>
<name>A0A067JRG7_JATCU</name>
<evidence type="ECO:0000313" key="3">
    <source>
        <dbReference type="Proteomes" id="UP000027138"/>
    </source>
</evidence>
<keyword evidence="1" id="KW-0472">Membrane</keyword>
<evidence type="ECO:0000256" key="1">
    <source>
        <dbReference type="SAM" id="Phobius"/>
    </source>
</evidence>
<keyword evidence="3" id="KW-1185">Reference proteome</keyword>